<protein>
    <submittedName>
        <fullName evidence="2">Uncharacterized protein</fullName>
    </submittedName>
</protein>
<feature type="region of interest" description="Disordered" evidence="1">
    <location>
        <begin position="1"/>
        <end position="54"/>
    </location>
</feature>
<proteinExistence type="predicted"/>
<feature type="compositionally biased region" description="Gly residues" evidence="1">
    <location>
        <begin position="150"/>
        <end position="164"/>
    </location>
</feature>
<name>A0A7S2B009_9STRA</name>
<feature type="compositionally biased region" description="Polar residues" evidence="1">
    <location>
        <begin position="325"/>
        <end position="340"/>
    </location>
</feature>
<feature type="compositionally biased region" description="Low complexity" evidence="1">
    <location>
        <begin position="209"/>
        <end position="234"/>
    </location>
</feature>
<evidence type="ECO:0000313" key="2">
    <source>
        <dbReference type="EMBL" id="CAD9382154.1"/>
    </source>
</evidence>
<organism evidence="2">
    <name type="scientific">Florenciella parvula</name>
    <dbReference type="NCBI Taxonomy" id="236787"/>
    <lineage>
        <taxon>Eukaryota</taxon>
        <taxon>Sar</taxon>
        <taxon>Stramenopiles</taxon>
        <taxon>Ochrophyta</taxon>
        <taxon>Dictyochophyceae</taxon>
        <taxon>Florenciellales</taxon>
        <taxon>Florenciella</taxon>
    </lineage>
</organism>
<dbReference type="EMBL" id="HBGT01001527">
    <property type="protein sequence ID" value="CAD9382154.1"/>
    <property type="molecule type" value="Transcribed_RNA"/>
</dbReference>
<evidence type="ECO:0000256" key="1">
    <source>
        <dbReference type="SAM" id="MobiDB-lite"/>
    </source>
</evidence>
<gene>
    <name evidence="2" type="ORF">FPAR1323_LOCUS813</name>
</gene>
<feature type="region of interest" description="Disordered" evidence="1">
    <location>
        <begin position="257"/>
        <end position="287"/>
    </location>
</feature>
<dbReference type="AlphaFoldDB" id="A0A7S2B009"/>
<feature type="non-terminal residue" evidence="2">
    <location>
        <position position="557"/>
    </location>
</feature>
<feature type="compositionally biased region" description="Low complexity" evidence="1">
    <location>
        <begin position="42"/>
        <end position="53"/>
    </location>
</feature>
<feature type="compositionally biased region" description="Pro residues" evidence="1">
    <location>
        <begin position="192"/>
        <end position="208"/>
    </location>
</feature>
<feature type="region of interest" description="Disordered" evidence="1">
    <location>
        <begin position="139"/>
        <end position="234"/>
    </location>
</feature>
<feature type="region of interest" description="Disordered" evidence="1">
    <location>
        <begin position="313"/>
        <end position="340"/>
    </location>
</feature>
<sequence>MPRLHCTVEVGQPPEGGVDSPHGSLQALLRAAPFRKPTTGPSSSNSSSDSSQSKRVFVLEGGNATAPSTTTSFATTVAAAPTVRLEAVLSDDGEWPRRFRVVLMREEEEAAAIELPCSMGEEHVMRCLDALLATIDASAADDQRQPRRQSGGGGEAQGSGGEVGAGLLEILGDPAMPVDQPAGEPARQAPSKPQPQPQQPPPSSPPLPTGSNPNGAKKSPLSFRSLSPTSSSGLGAALGADERALESAVSAAAAAASGSAFSDGSGATGVAPRSKSPGGHMGGLGSKRAMSPVALPLGAASPSALLRVTAHRPGDGAVTPGLERINSQRTSTSPAEITLTPTPHGPVCRVRQLRVALQRHGNACGYHCVHNLSLLLQGQEGLRQNLLDEKLVWDSIVTSMITLKAEAERSGRWLTQRLEDATVDEQHIRYLVDTLPHLKGRVTVIPGLHSTAGGSVAYAIEELHRRGRTGGVGGSAAGVFGQDGALSHGFILGATTHWVAALLVRRVSGDFELLLCDSTNKPMSMAEAAFEVEFVDRAPLNAQRILGGDGGAECEWE</sequence>
<reference evidence="2" key="1">
    <citation type="submission" date="2021-01" db="EMBL/GenBank/DDBJ databases">
        <authorList>
            <person name="Corre E."/>
            <person name="Pelletier E."/>
            <person name="Niang G."/>
            <person name="Scheremetjew M."/>
            <person name="Finn R."/>
            <person name="Kale V."/>
            <person name="Holt S."/>
            <person name="Cochrane G."/>
            <person name="Meng A."/>
            <person name="Brown T."/>
            <person name="Cohen L."/>
        </authorList>
    </citation>
    <scope>NUCLEOTIDE SEQUENCE</scope>
    <source>
        <strain evidence="2">RCC1693</strain>
    </source>
</reference>
<accession>A0A7S2B009</accession>